<evidence type="ECO:0000313" key="3">
    <source>
        <dbReference type="Proteomes" id="UP001221142"/>
    </source>
</evidence>
<feature type="region of interest" description="Disordered" evidence="1">
    <location>
        <begin position="92"/>
        <end position="126"/>
    </location>
</feature>
<keyword evidence="3" id="KW-1185">Reference proteome</keyword>
<sequence>MSSVSSRAASFTSQSTDSSAAPLAATRKKDSQAAFASLQSRFGFSGWTPAYPRSQTSTVSTAPTSTASLPACPKDFQPSLADLQLVYGFGSSVPSPIPKPKARSPNPGSTSSKPPSKHCSSLPKTKIRYFPRRTTQMIVL</sequence>
<proteinExistence type="predicted"/>
<comment type="caution">
    <text evidence="2">The sequence shown here is derived from an EMBL/GenBank/DDBJ whole genome shotgun (WGS) entry which is preliminary data.</text>
</comment>
<feature type="compositionally biased region" description="Low complexity" evidence="1">
    <location>
        <begin position="54"/>
        <end position="73"/>
    </location>
</feature>
<evidence type="ECO:0000256" key="1">
    <source>
        <dbReference type="SAM" id="MobiDB-lite"/>
    </source>
</evidence>
<reference evidence="2" key="1">
    <citation type="submission" date="2023-03" db="EMBL/GenBank/DDBJ databases">
        <title>Massive genome expansion in bonnet fungi (Mycena s.s.) driven by repeated elements and novel gene families across ecological guilds.</title>
        <authorList>
            <consortium name="Lawrence Berkeley National Laboratory"/>
            <person name="Harder C.B."/>
            <person name="Miyauchi S."/>
            <person name="Viragh M."/>
            <person name="Kuo A."/>
            <person name="Thoen E."/>
            <person name="Andreopoulos B."/>
            <person name="Lu D."/>
            <person name="Skrede I."/>
            <person name="Drula E."/>
            <person name="Henrissat B."/>
            <person name="Morin E."/>
            <person name="Kohler A."/>
            <person name="Barry K."/>
            <person name="LaButti K."/>
            <person name="Morin E."/>
            <person name="Salamov A."/>
            <person name="Lipzen A."/>
            <person name="Mereny Z."/>
            <person name="Hegedus B."/>
            <person name="Baldrian P."/>
            <person name="Stursova M."/>
            <person name="Weitz H."/>
            <person name="Taylor A."/>
            <person name="Grigoriev I.V."/>
            <person name="Nagy L.G."/>
            <person name="Martin F."/>
            <person name="Kauserud H."/>
        </authorList>
    </citation>
    <scope>NUCLEOTIDE SEQUENCE</scope>
    <source>
        <strain evidence="2">9284</strain>
    </source>
</reference>
<gene>
    <name evidence="2" type="ORF">FB45DRAFT_869808</name>
</gene>
<dbReference type="EMBL" id="JARKIF010000014">
    <property type="protein sequence ID" value="KAJ7623126.1"/>
    <property type="molecule type" value="Genomic_DNA"/>
</dbReference>
<accession>A0AAD7BJW2</accession>
<name>A0AAD7BJW2_9AGAR</name>
<dbReference type="AlphaFoldDB" id="A0AAD7BJW2"/>
<feature type="compositionally biased region" description="Low complexity" evidence="1">
    <location>
        <begin position="1"/>
        <end position="16"/>
    </location>
</feature>
<organism evidence="2 3">
    <name type="scientific">Roridomyces roridus</name>
    <dbReference type="NCBI Taxonomy" id="1738132"/>
    <lineage>
        <taxon>Eukaryota</taxon>
        <taxon>Fungi</taxon>
        <taxon>Dikarya</taxon>
        <taxon>Basidiomycota</taxon>
        <taxon>Agaricomycotina</taxon>
        <taxon>Agaricomycetes</taxon>
        <taxon>Agaricomycetidae</taxon>
        <taxon>Agaricales</taxon>
        <taxon>Marasmiineae</taxon>
        <taxon>Mycenaceae</taxon>
        <taxon>Roridomyces</taxon>
    </lineage>
</organism>
<feature type="region of interest" description="Disordered" evidence="1">
    <location>
        <begin position="1"/>
        <end position="73"/>
    </location>
</feature>
<feature type="compositionally biased region" description="Polar residues" evidence="1">
    <location>
        <begin position="106"/>
        <end position="123"/>
    </location>
</feature>
<protein>
    <submittedName>
        <fullName evidence="2">Uncharacterized protein</fullName>
    </submittedName>
</protein>
<dbReference type="Proteomes" id="UP001221142">
    <property type="component" value="Unassembled WGS sequence"/>
</dbReference>
<evidence type="ECO:0000313" key="2">
    <source>
        <dbReference type="EMBL" id="KAJ7623126.1"/>
    </source>
</evidence>